<organism evidence="3 4">
    <name type="scientific">Taenia crassiceps</name>
    <dbReference type="NCBI Taxonomy" id="6207"/>
    <lineage>
        <taxon>Eukaryota</taxon>
        <taxon>Metazoa</taxon>
        <taxon>Spiralia</taxon>
        <taxon>Lophotrochozoa</taxon>
        <taxon>Platyhelminthes</taxon>
        <taxon>Cestoda</taxon>
        <taxon>Eucestoda</taxon>
        <taxon>Cyclophyllidea</taxon>
        <taxon>Taeniidae</taxon>
        <taxon>Taenia</taxon>
    </lineage>
</organism>
<dbReference type="EMBL" id="JAKROA010000016">
    <property type="protein sequence ID" value="KAL5103699.1"/>
    <property type="molecule type" value="Genomic_DNA"/>
</dbReference>
<feature type="coiled-coil region" evidence="1">
    <location>
        <begin position="21"/>
        <end position="73"/>
    </location>
</feature>
<comment type="caution">
    <text evidence="3">The sequence shown here is derived from an EMBL/GenBank/DDBJ whole genome shotgun (WGS) entry which is preliminary data.</text>
</comment>
<protein>
    <submittedName>
        <fullName evidence="3">Uncharacterized protein</fullName>
    </submittedName>
</protein>
<feature type="compositionally biased region" description="Polar residues" evidence="2">
    <location>
        <begin position="196"/>
        <end position="208"/>
    </location>
</feature>
<evidence type="ECO:0000256" key="2">
    <source>
        <dbReference type="SAM" id="MobiDB-lite"/>
    </source>
</evidence>
<name>A0ABR4Q215_9CEST</name>
<sequence>MALRHRLQTFTTVAPNREKRENELMAELEKAKHEMDEMREKVMKIEHEKSEEYDKLEQMVSKLEALRQHQAKRIAGLQSKTQRQSTMEAQKDQQLSAAKNVLIENRQKQLRLLNFRNTLGRILGLDAWLTPNAEALIIQRVQQIMLNGSAQSRTLFLAQPFAPFSLSQQSFAAQKLPALPGPNCEFSEDGAAAAQGSPTQSRKVNFSNRKLGLNAHPVPRRSTACARSQSARGRDTRKY</sequence>
<proteinExistence type="predicted"/>
<feature type="region of interest" description="Disordered" evidence="2">
    <location>
        <begin position="190"/>
        <end position="239"/>
    </location>
</feature>
<evidence type="ECO:0000256" key="1">
    <source>
        <dbReference type="SAM" id="Coils"/>
    </source>
</evidence>
<accession>A0ABR4Q215</accession>
<keyword evidence="4" id="KW-1185">Reference proteome</keyword>
<dbReference type="Proteomes" id="UP001651158">
    <property type="component" value="Unassembled WGS sequence"/>
</dbReference>
<gene>
    <name evidence="3" type="ORF">TcWFU_004535</name>
</gene>
<evidence type="ECO:0000313" key="3">
    <source>
        <dbReference type="EMBL" id="KAL5103699.1"/>
    </source>
</evidence>
<evidence type="ECO:0000313" key="4">
    <source>
        <dbReference type="Proteomes" id="UP001651158"/>
    </source>
</evidence>
<keyword evidence="1" id="KW-0175">Coiled coil</keyword>
<reference evidence="3 4" key="1">
    <citation type="journal article" date="2022" name="Front. Cell. Infect. Microbiol.">
        <title>The Genomes of Two Strains of Taenia crassiceps the Animal Model for the Study of Human Cysticercosis.</title>
        <authorList>
            <person name="Bobes R.J."/>
            <person name="Estrada K."/>
            <person name="Rios-Valencia D.G."/>
            <person name="Calderon-Gallegos A."/>
            <person name="de la Torre P."/>
            <person name="Carrero J.C."/>
            <person name="Sanchez-Flores A."/>
            <person name="Laclette J.P."/>
        </authorList>
    </citation>
    <scope>NUCLEOTIDE SEQUENCE [LARGE SCALE GENOMIC DNA]</scope>
    <source>
        <strain evidence="3">WFUcys</strain>
    </source>
</reference>